<dbReference type="Pfam" id="PF23377">
    <property type="entry name" value="Beta-prop_IFT122_2nd"/>
    <property type="match status" value="1"/>
</dbReference>
<dbReference type="GO" id="GO:0061512">
    <property type="term" value="P:protein localization to cilium"/>
    <property type="evidence" value="ECO:0007669"/>
    <property type="project" value="TreeGrafter"/>
</dbReference>
<reference evidence="7" key="1">
    <citation type="submission" date="2025-08" db="UniProtKB">
        <authorList>
            <consortium name="RefSeq"/>
        </authorList>
    </citation>
    <scope>IDENTIFICATION</scope>
    <source>
        <tissue evidence="7">Blood</tissue>
    </source>
</reference>
<keyword evidence="6" id="KW-1185">Reference proteome</keyword>
<dbReference type="GO" id="GO:0030991">
    <property type="term" value="C:intraciliary transport particle A"/>
    <property type="evidence" value="ECO:0007669"/>
    <property type="project" value="TreeGrafter"/>
</dbReference>
<organism evidence="6 7">
    <name type="scientific">Sapajus apella</name>
    <name type="common">Brown-capped capuchin</name>
    <name type="synonym">Cebus apella</name>
    <dbReference type="NCBI Taxonomy" id="9515"/>
    <lineage>
        <taxon>Eukaryota</taxon>
        <taxon>Metazoa</taxon>
        <taxon>Chordata</taxon>
        <taxon>Craniata</taxon>
        <taxon>Vertebrata</taxon>
        <taxon>Euteleostomi</taxon>
        <taxon>Mammalia</taxon>
        <taxon>Eutheria</taxon>
        <taxon>Euarchontoglires</taxon>
        <taxon>Primates</taxon>
        <taxon>Haplorrhini</taxon>
        <taxon>Platyrrhini</taxon>
        <taxon>Cebidae</taxon>
        <taxon>Cebinae</taxon>
        <taxon>Sapajus</taxon>
    </lineage>
</organism>
<dbReference type="InterPro" id="IPR056152">
    <property type="entry name" value="Beta-prop_IFT122_2nd"/>
</dbReference>
<dbReference type="AlphaFoldDB" id="A0A6J3H139"/>
<evidence type="ECO:0000313" key="7">
    <source>
        <dbReference type="RefSeq" id="XP_032123891.1"/>
    </source>
</evidence>
<keyword evidence="2" id="KW-0853">WD repeat</keyword>
<protein>
    <submittedName>
        <fullName evidence="7">Intraflagellar transport protein 122 homolog</fullName>
    </submittedName>
</protein>
<evidence type="ECO:0000256" key="2">
    <source>
        <dbReference type="ARBA" id="ARBA00022574"/>
    </source>
</evidence>
<evidence type="ECO:0000259" key="5">
    <source>
        <dbReference type="Pfam" id="PF23377"/>
    </source>
</evidence>
<evidence type="ECO:0000256" key="1">
    <source>
        <dbReference type="ARBA" id="ARBA00004120"/>
    </source>
</evidence>
<evidence type="ECO:0000256" key="3">
    <source>
        <dbReference type="ARBA" id="ARBA00022737"/>
    </source>
</evidence>
<comment type="subcellular location">
    <subcellularLocation>
        <location evidence="1">Cytoplasm</location>
        <location evidence="1">Cytoskeleton</location>
        <location evidence="1">Cilium basal body</location>
    </subcellularLocation>
</comment>
<sequence length="176" mass="19315">MDNLFAIVLLKQATAVRCLDMSASRKKLAVVDENDTCLVYDIDTKELLFQEPNANSVAWNTQCEDMLCFSGGGYLNIKASTFPVHRQKLQGFVVGYNGSKIFCLHVFSISAVEVPQVTGGTCPLSALARPTRPGKAGALLVHCGKRSKERSVAAVMLREAVWAWNLQPCLHSFRPV</sequence>
<proteinExistence type="predicted"/>
<keyword evidence="4" id="KW-0970">Cilium biogenesis/degradation</keyword>
<keyword evidence="3" id="KW-0677">Repeat</keyword>
<dbReference type="PANTHER" id="PTHR12764">
    <property type="entry name" value="WD REPEAT DOMAIN-RELATED"/>
    <property type="match status" value="1"/>
</dbReference>
<dbReference type="InterPro" id="IPR036322">
    <property type="entry name" value="WD40_repeat_dom_sf"/>
</dbReference>
<dbReference type="InterPro" id="IPR039857">
    <property type="entry name" value="Ift122/121"/>
</dbReference>
<dbReference type="PANTHER" id="PTHR12764:SF4">
    <property type="entry name" value="INTRAFLAGELLAR TRANSPORT PROTEIN 122 HOMOLOG"/>
    <property type="match status" value="1"/>
</dbReference>
<evidence type="ECO:0000256" key="4">
    <source>
        <dbReference type="ARBA" id="ARBA00022794"/>
    </source>
</evidence>
<evidence type="ECO:0000313" key="6">
    <source>
        <dbReference type="Proteomes" id="UP000504640"/>
    </source>
</evidence>
<feature type="domain" description="IFT122 second beta-propeller" evidence="5">
    <location>
        <begin position="1"/>
        <end position="108"/>
    </location>
</feature>
<dbReference type="Proteomes" id="UP000504640">
    <property type="component" value="Unplaced"/>
</dbReference>
<dbReference type="GeneID" id="116542843"/>
<name>A0A6J3H139_SAPAP</name>
<dbReference type="SUPFAM" id="SSF50978">
    <property type="entry name" value="WD40 repeat-like"/>
    <property type="match status" value="1"/>
</dbReference>
<gene>
    <name evidence="7" type="primary">LOC116542843</name>
</gene>
<dbReference type="GO" id="GO:1905515">
    <property type="term" value="P:non-motile cilium assembly"/>
    <property type="evidence" value="ECO:0007669"/>
    <property type="project" value="TreeGrafter"/>
</dbReference>
<dbReference type="GO" id="GO:0097730">
    <property type="term" value="C:non-motile cilium"/>
    <property type="evidence" value="ECO:0007669"/>
    <property type="project" value="TreeGrafter"/>
</dbReference>
<accession>A0A6J3H139</accession>
<dbReference type="GO" id="GO:0035721">
    <property type="term" value="P:intraciliary retrograde transport"/>
    <property type="evidence" value="ECO:0007669"/>
    <property type="project" value="TreeGrafter"/>
</dbReference>
<dbReference type="RefSeq" id="XP_032123891.1">
    <property type="nucleotide sequence ID" value="XM_032268000.1"/>
</dbReference>